<evidence type="ECO:0000313" key="2">
    <source>
        <dbReference type="Proteomes" id="UP000824120"/>
    </source>
</evidence>
<comment type="caution">
    <text evidence="1">The sequence shown here is derived from an EMBL/GenBank/DDBJ whole genome shotgun (WGS) entry which is preliminary data.</text>
</comment>
<organism evidence="1 2">
    <name type="scientific">Solanum commersonii</name>
    <name type="common">Commerson's wild potato</name>
    <name type="synonym">Commerson's nightshade</name>
    <dbReference type="NCBI Taxonomy" id="4109"/>
    <lineage>
        <taxon>Eukaryota</taxon>
        <taxon>Viridiplantae</taxon>
        <taxon>Streptophyta</taxon>
        <taxon>Embryophyta</taxon>
        <taxon>Tracheophyta</taxon>
        <taxon>Spermatophyta</taxon>
        <taxon>Magnoliopsida</taxon>
        <taxon>eudicotyledons</taxon>
        <taxon>Gunneridae</taxon>
        <taxon>Pentapetalae</taxon>
        <taxon>asterids</taxon>
        <taxon>lamiids</taxon>
        <taxon>Solanales</taxon>
        <taxon>Solanaceae</taxon>
        <taxon>Solanoideae</taxon>
        <taxon>Solaneae</taxon>
        <taxon>Solanum</taxon>
    </lineage>
</organism>
<name>A0A9J5X9I7_SOLCO</name>
<proteinExistence type="predicted"/>
<dbReference type="AlphaFoldDB" id="A0A9J5X9I7"/>
<dbReference type="EMBL" id="JACXVP010000009">
    <property type="protein sequence ID" value="KAG5585001.1"/>
    <property type="molecule type" value="Genomic_DNA"/>
</dbReference>
<gene>
    <name evidence="1" type="ORF">H5410_045435</name>
</gene>
<evidence type="ECO:0000313" key="1">
    <source>
        <dbReference type="EMBL" id="KAG5585001.1"/>
    </source>
</evidence>
<accession>A0A9J5X9I7</accession>
<reference evidence="1 2" key="1">
    <citation type="submission" date="2020-09" db="EMBL/GenBank/DDBJ databases">
        <title>De no assembly of potato wild relative species, Solanum commersonii.</title>
        <authorList>
            <person name="Cho K."/>
        </authorList>
    </citation>
    <scope>NUCLEOTIDE SEQUENCE [LARGE SCALE GENOMIC DNA]</scope>
    <source>
        <strain evidence="1">LZ3.2</strain>
        <tissue evidence="1">Leaf</tissue>
    </source>
</reference>
<keyword evidence="2" id="KW-1185">Reference proteome</keyword>
<protein>
    <submittedName>
        <fullName evidence="1">Uncharacterized protein</fullName>
    </submittedName>
</protein>
<sequence>MRPQKVISSNYRTKNEEDMLNLRFELVLPPRSYPNPLPFMVASAIGQSTLGGCQSNLLQDNSFPLLI</sequence>
<dbReference type="Proteomes" id="UP000824120">
    <property type="component" value="Chromosome 9"/>
</dbReference>